<organism evidence="1 2">
    <name type="scientific">Escherichia coli</name>
    <dbReference type="NCBI Taxonomy" id="562"/>
    <lineage>
        <taxon>Bacteria</taxon>
        <taxon>Pseudomonadati</taxon>
        <taxon>Pseudomonadota</taxon>
        <taxon>Gammaproteobacteria</taxon>
        <taxon>Enterobacterales</taxon>
        <taxon>Enterobacteriaceae</taxon>
        <taxon>Escherichia</taxon>
    </lineage>
</organism>
<gene>
    <name evidence="1" type="ORF">BQ8769_20</name>
</gene>
<reference evidence="2" key="1">
    <citation type="submission" date="2017-01" db="EMBL/GenBank/DDBJ databases">
        <authorList>
            <person name="Joensson R."/>
        </authorList>
    </citation>
    <scope>NUCLEOTIDE SEQUENCE [LARGE SCALE GENOMIC DNA]</scope>
</reference>
<name>A0A1W1EM41_ECOLX</name>
<accession>A0A1W1EM41</accession>
<protein>
    <submittedName>
        <fullName evidence="1">Uncharacterized protein</fullName>
    </submittedName>
</protein>
<evidence type="ECO:0000313" key="2">
    <source>
        <dbReference type="Proteomes" id="UP000245997"/>
    </source>
</evidence>
<dbReference type="AlphaFoldDB" id="A0A1W1EM41"/>
<dbReference type="EMBL" id="LT719075">
    <property type="protein sequence ID" value="SJK83402.1"/>
    <property type="molecule type" value="Genomic_DNA"/>
</dbReference>
<evidence type="ECO:0000313" key="1">
    <source>
        <dbReference type="EMBL" id="SJK83402.1"/>
    </source>
</evidence>
<proteinExistence type="predicted"/>
<dbReference type="Proteomes" id="UP000245997">
    <property type="component" value="Plasmid pAA"/>
</dbReference>
<sequence>MPQLQDTDIPVLSEEGNPVRISFFLWRDYKRYIYVMTNVLTGNRCRVSGIEGSTQLLHMIPE</sequence>